<feature type="compositionally biased region" description="Polar residues" evidence="1">
    <location>
        <begin position="136"/>
        <end position="148"/>
    </location>
</feature>
<evidence type="ECO:0000313" key="3">
    <source>
        <dbReference type="EMBL" id="KAF7496563.1"/>
    </source>
</evidence>
<dbReference type="InterPro" id="IPR003595">
    <property type="entry name" value="Tyr_Pase_cat"/>
</dbReference>
<reference evidence="5" key="1">
    <citation type="journal article" date="2020" name="PLoS Negl. Trop. Dis.">
        <title>High-quality nuclear genome for Sarcoptes scabiei-A critical resource for a neglected parasite.</title>
        <authorList>
            <person name="Korhonen P.K."/>
            <person name="Gasser R.B."/>
            <person name="Ma G."/>
            <person name="Wang T."/>
            <person name="Stroehlein A.J."/>
            <person name="Young N.D."/>
            <person name="Ang C.S."/>
            <person name="Fernando D.D."/>
            <person name="Lu H.C."/>
            <person name="Taylor S."/>
            <person name="Reynolds S.L."/>
            <person name="Mofiz E."/>
            <person name="Najaraj S.H."/>
            <person name="Gowda H."/>
            <person name="Madugundu A."/>
            <person name="Renuse S."/>
            <person name="Holt D."/>
            <person name="Pandey A."/>
            <person name="Papenfuss A.T."/>
            <person name="Fischer K."/>
        </authorList>
    </citation>
    <scope>NUCLEOTIDE SEQUENCE [LARGE SCALE GENOMIC DNA]</scope>
</reference>
<dbReference type="OrthoDB" id="5632at2759"/>
<dbReference type="InterPro" id="IPR000387">
    <property type="entry name" value="Tyr_Pase_dom"/>
</dbReference>
<feature type="region of interest" description="Disordered" evidence="1">
    <location>
        <begin position="1"/>
        <end position="34"/>
    </location>
</feature>
<feature type="compositionally biased region" description="Basic residues" evidence="1">
    <location>
        <begin position="19"/>
        <end position="29"/>
    </location>
</feature>
<dbReference type="SUPFAM" id="SSF52799">
    <property type="entry name" value="(Phosphotyrosine protein) phosphatases II"/>
    <property type="match status" value="1"/>
</dbReference>
<protein>
    <submittedName>
        <fullName evidence="3">Protein tyrosine phosphatase type IVA 3</fullName>
    </submittedName>
</protein>
<dbReference type="PANTHER" id="PTHR23339">
    <property type="entry name" value="TYROSINE SPECIFIC PROTEIN PHOSPHATASE AND DUAL SPECIFICITY PROTEIN PHOSPHATASE"/>
    <property type="match status" value="1"/>
</dbReference>
<feature type="region of interest" description="Disordered" evidence="1">
    <location>
        <begin position="136"/>
        <end position="162"/>
    </location>
</feature>
<dbReference type="CDD" id="cd14500">
    <property type="entry name" value="PTP-IVa"/>
    <property type="match status" value="1"/>
</dbReference>
<accession>A0A834RH93</accession>
<reference evidence="3" key="2">
    <citation type="submission" date="2020-01" db="EMBL/GenBank/DDBJ databases">
        <authorList>
            <person name="Korhonen P.K.K."/>
            <person name="Guangxu M.G."/>
            <person name="Wang T.W."/>
            <person name="Stroehlein A.J.S."/>
            <person name="Young N.D."/>
            <person name="Ang C.-S.A."/>
            <person name="Fernando D.W.F."/>
            <person name="Lu H.L."/>
            <person name="Taylor S.T."/>
            <person name="Ehtesham M.E.M."/>
            <person name="Najaraj S.H.N."/>
            <person name="Harsha G.H.G."/>
            <person name="Madugundu A.M."/>
            <person name="Renuse S.R."/>
            <person name="Holt D.H."/>
            <person name="Pandey A.P."/>
            <person name="Papenfuss A.P."/>
            <person name="Gasser R.B.G."/>
            <person name="Fischer K.F."/>
        </authorList>
    </citation>
    <scope>NUCLEOTIDE SEQUENCE</scope>
    <source>
        <strain evidence="3">SSS_KF_BRIS2020</strain>
    </source>
</reference>
<evidence type="ECO:0000313" key="4">
    <source>
        <dbReference type="EnsemblMetazoa" id="KAF7496563.1"/>
    </source>
</evidence>
<name>A0A834RH93_SARSC</name>
<feature type="compositionally biased region" description="Polar residues" evidence="1">
    <location>
        <begin position="1"/>
        <end position="12"/>
    </location>
</feature>
<evidence type="ECO:0000256" key="1">
    <source>
        <dbReference type="SAM" id="MobiDB-lite"/>
    </source>
</evidence>
<dbReference type="EMBL" id="WVUK01000005">
    <property type="protein sequence ID" value="KAF7496563.1"/>
    <property type="molecule type" value="Genomic_DNA"/>
</dbReference>
<reference evidence="4" key="3">
    <citation type="submission" date="2022-06" db="UniProtKB">
        <authorList>
            <consortium name="EnsemblMetazoa"/>
        </authorList>
    </citation>
    <scope>IDENTIFICATION</scope>
</reference>
<keyword evidence="5" id="KW-1185">Reference proteome</keyword>
<sequence length="246" mass="27312">MTANTNVGNIANQSSQQQQHHHHHHHHHNNLILSGGSGRCGPSLIKYRNLRFLITDKPTDATLNQYVEELQRRNVTDVVRVCESTYSSQRLENAGIKCHDWAFDDGTPPPSKIIEHWLSLIIDRFKDLPQCSKSDSNRKASTFHNTAPSSSNSANDDDDGSSSNNVNQIPCIAVHCVAGLGRAPVLVAIALIEAGLKYEDAVEMIRAARRGAINAKQLDYLSEYKPKKVLIFNKGSSSKRKFCCII</sequence>
<dbReference type="Proteomes" id="UP000070412">
    <property type="component" value="Unassembled WGS sequence"/>
</dbReference>
<feature type="domain" description="Tyrosine specific protein phosphatases" evidence="2">
    <location>
        <begin position="141"/>
        <end position="220"/>
    </location>
</feature>
<dbReference type="PROSITE" id="PS50056">
    <property type="entry name" value="TYR_PHOSPHATASE_2"/>
    <property type="match status" value="1"/>
</dbReference>
<evidence type="ECO:0000313" key="5">
    <source>
        <dbReference type="Proteomes" id="UP000070412"/>
    </source>
</evidence>
<dbReference type="InterPro" id="IPR050561">
    <property type="entry name" value="PTP"/>
</dbReference>
<organism evidence="3">
    <name type="scientific">Sarcoptes scabiei</name>
    <name type="common">Itch mite</name>
    <name type="synonym">Acarus scabiei</name>
    <dbReference type="NCBI Taxonomy" id="52283"/>
    <lineage>
        <taxon>Eukaryota</taxon>
        <taxon>Metazoa</taxon>
        <taxon>Ecdysozoa</taxon>
        <taxon>Arthropoda</taxon>
        <taxon>Chelicerata</taxon>
        <taxon>Arachnida</taxon>
        <taxon>Acari</taxon>
        <taxon>Acariformes</taxon>
        <taxon>Sarcoptiformes</taxon>
        <taxon>Astigmata</taxon>
        <taxon>Psoroptidia</taxon>
        <taxon>Sarcoptoidea</taxon>
        <taxon>Sarcoptidae</taxon>
        <taxon>Sarcoptinae</taxon>
        <taxon>Sarcoptes</taxon>
    </lineage>
</organism>
<dbReference type="SMART" id="SM00404">
    <property type="entry name" value="PTPc_motif"/>
    <property type="match status" value="1"/>
</dbReference>
<dbReference type="AlphaFoldDB" id="A0A834RH93"/>
<evidence type="ECO:0000259" key="2">
    <source>
        <dbReference type="PROSITE" id="PS50056"/>
    </source>
</evidence>
<gene>
    <name evidence="3" type="ORF">SSS_6653</name>
</gene>
<dbReference type="EnsemblMetazoa" id="SSS_6653s_mrna">
    <property type="protein sequence ID" value="KAF7496563.1"/>
    <property type="gene ID" value="SSS_6653"/>
</dbReference>
<dbReference type="InterPro" id="IPR029021">
    <property type="entry name" value="Prot-tyrosine_phosphatase-like"/>
</dbReference>
<proteinExistence type="predicted"/>
<dbReference type="Gene3D" id="3.90.190.10">
    <property type="entry name" value="Protein tyrosine phosphatase superfamily"/>
    <property type="match status" value="1"/>
</dbReference>